<dbReference type="Proteomes" id="UP001501231">
    <property type="component" value="Unassembled WGS sequence"/>
</dbReference>
<comment type="caution">
    <text evidence="3">The sequence shown here is derived from an EMBL/GenBank/DDBJ whole genome shotgun (WGS) entry which is preliminary data.</text>
</comment>
<evidence type="ECO:0000256" key="2">
    <source>
        <dbReference type="SAM" id="MobiDB-lite"/>
    </source>
</evidence>
<evidence type="ECO:0000313" key="4">
    <source>
        <dbReference type="Proteomes" id="UP001501231"/>
    </source>
</evidence>
<proteinExistence type="predicted"/>
<dbReference type="Pfam" id="PF02515">
    <property type="entry name" value="CoA_transf_3"/>
    <property type="match status" value="1"/>
</dbReference>
<organism evidence="3 4">
    <name type="scientific">Actinomadura vinacea</name>
    <dbReference type="NCBI Taxonomy" id="115336"/>
    <lineage>
        <taxon>Bacteria</taxon>
        <taxon>Bacillati</taxon>
        <taxon>Actinomycetota</taxon>
        <taxon>Actinomycetes</taxon>
        <taxon>Streptosporangiales</taxon>
        <taxon>Thermomonosporaceae</taxon>
        <taxon>Actinomadura</taxon>
    </lineage>
</organism>
<dbReference type="InterPro" id="IPR023606">
    <property type="entry name" value="CoA-Trfase_III_dom_1_sf"/>
</dbReference>
<name>A0ABN3KEB3_9ACTN</name>
<dbReference type="InterPro" id="IPR050509">
    <property type="entry name" value="CoA-transferase_III"/>
</dbReference>
<keyword evidence="4" id="KW-1185">Reference proteome</keyword>
<dbReference type="RefSeq" id="WP_344597408.1">
    <property type="nucleotide sequence ID" value="NZ_BAAARW010000039.1"/>
</dbReference>
<sequence>MPTDAGLAATRGSGESAQVSAWASAGVVELTGRPDGPPLVPPGRGALTARALAERFAVNTARTGRAVRLDGSRLLSERAAFLGLRRGGAVSAGGACRLLPTADGWAAVSCARPDDPALLGALACADVGDDPWPAITRWLREHTGDELAERAGLLGVAAGPVRPRPAPPPAPGRPSEPLEPRPLEGRLVVDFSALWAGPLCAHLLGLAGARIVKVEIPGRPDGARRGDRGFYRLLHAGHRSVVLDPATAEGRRALAALVGAADIVIEASRPRALARFGLNAEAAVAAGTTWISITAHGRASDRVGFGDDVAASAGLVCRDAEGAPLFCGDAIADPLTGLTAAVLASTAAPRGGGTLWDLAMSDVVAATLGPPDDSPSLRAVRDGDGWAVDTGDGLVPVERPERRAARGEAAAMGEHTSEVLRELRIPVP</sequence>
<gene>
    <name evidence="3" type="ORF">GCM10010191_86840</name>
</gene>
<dbReference type="PANTHER" id="PTHR48228">
    <property type="entry name" value="SUCCINYL-COA--D-CITRAMALATE COA-TRANSFERASE"/>
    <property type="match status" value="1"/>
</dbReference>
<dbReference type="InterPro" id="IPR003673">
    <property type="entry name" value="CoA-Trfase_fam_III"/>
</dbReference>
<feature type="compositionally biased region" description="Pro residues" evidence="2">
    <location>
        <begin position="162"/>
        <end position="174"/>
    </location>
</feature>
<protein>
    <submittedName>
        <fullName evidence="3">CoA transferase</fullName>
    </submittedName>
</protein>
<reference evidence="3 4" key="1">
    <citation type="journal article" date="2019" name="Int. J. Syst. Evol. Microbiol.">
        <title>The Global Catalogue of Microorganisms (GCM) 10K type strain sequencing project: providing services to taxonomists for standard genome sequencing and annotation.</title>
        <authorList>
            <consortium name="The Broad Institute Genomics Platform"/>
            <consortium name="The Broad Institute Genome Sequencing Center for Infectious Disease"/>
            <person name="Wu L."/>
            <person name="Ma J."/>
        </authorList>
    </citation>
    <scope>NUCLEOTIDE SEQUENCE [LARGE SCALE GENOMIC DNA]</scope>
    <source>
        <strain evidence="3 4">JCM 3325</strain>
    </source>
</reference>
<dbReference type="GO" id="GO:0016740">
    <property type="term" value="F:transferase activity"/>
    <property type="evidence" value="ECO:0007669"/>
    <property type="project" value="UniProtKB-KW"/>
</dbReference>
<evidence type="ECO:0000256" key="1">
    <source>
        <dbReference type="ARBA" id="ARBA00022679"/>
    </source>
</evidence>
<keyword evidence="1 3" id="KW-0808">Transferase</keyword>
<dbReference type="EMBL" id="BAAARW010000039">
    <property type="protein sequence ID" value="GAA2454522.1"/>
    <property type="molecule type" value="Genomic_DNA"/>
</dbReference>
<feature type="region of interest" description="Disordered" evidence="2">
    <location>
        <begin position="158"/>
        <end position="181"/>
    </location>
</feature>
<dbReference type="SUPFAM" id="SSF89796">
    <property type="entry name" value="CoA-transferase family III (CaiB/BaiF)"/>
    <property type="match status" value="2"/>
</dbReference>
<dbReference type="PANTHER" id="PTHR48228:SF6">
    <property type="entry name" value="L-CARNITINE COA-TRANSFERASE"/>
    <property type="match status" value="1"/>
</dbReference>
<dbReference type="Gene3D" id="3.40.50.10540">
    <property type="entry name" value="Crotonobetainyl-coa:carnitine coa-transferase, domain 1"/>
    <property type="match status" value="1"/>
</dbReference>
<accession>A0ABN3KEB3</accession>
<evidence type="ECO:0000313" key="3">
    <source>
        <dbReference type="EMBL" id="GAA2454522.1"/>
    </source>
</evidence>